<proteinExistence type="predicted"/>
<accession>A0A1B8PIC5</accession>
<evidence type="ECO:0000313" key="2">
    <source>
        <dbReference type="Proteomes" id="UP000092671"/>
    </source>
</evidence>
<dbReference type="Proteomes" id="UP000092671">
    <property type="component" value="Unassembled WGS sequence"/>
</dbReference>
<dbReference type="EMBL" id="LZDN01000039">
    <property type="protein sequence ID" value="OBX49453.1"/>
    <property type="molecule type" value="Genomic_DNA"/>
</dbReference>
<organism evidence="1 2">
    <name type="scientific">Moraxella nonliquefaciens</name>
    <dbReference type="NCBI Taxonomy" id="478"/>
    <lineage>
        <taxon>Bacteria</taxon>
        <taxon>Pseudomonadati</taxon>
        <taxon>Pseudomonadota</taxon>
        <taxon>Gammaproteobacteria</taxon>
        <taxon>Moraxellales</taxon>
        <taxon>Moraxellaceae</taxon>
        <taxon>Moraxella</taxon>
    </lineage>
</organism>
<gene>
    <name evidence="1" type="ORF">A9Z60_03530</name>
</gene>
<evidence type="ECO:0000313" key="1">
    <source>
        <dbReference type="EMBL" id="OBX49453.1"/>
    </source>
</evidence>
<dbReference type="AlphaFoldDB" id="A0A1B8PIC5"/>
<dbReference type="RefSeq" id="WP_066893672.1">
    <property type="nucleotide sequence ID" value="NZ_LZDN01000039.1"/>
</dbReference>
<name>A0A1B8PIC5_MORNO</name>
<protein>
    <submittedName>
        <fullName evidence="1">Uncharacterized protein</fullName>
    </submittedName>
</protein>
<reference evidence="1 2" key="1">
    <citation type="submission" date="2016-06" db="EMBL/GenBank/DDBJ databases">
        <title>Draft genome of Moraxella nonliquefaciens CCUG 60284.</title>
        <authorList>
            <person name="Salva-Serra F."/>
            <person name="Engstrom-Jakobsson H."/>
            <person name="Thorell K."/>
            <person name="Gonzales-Siles L."/>
            <person name="Karlsson R."/>
            <person name="Boulund F."/>
            <person name="Engstrand L."/>
            <person name="Kristiansson E."/>
            <person name="Moore E."/>
        </authorList>
    </citation>
    <scope>NUCLEOTIDE SEQUENCE [LARGE SCALE GENOMIC DNA]</scope>
    <source>
        <strain evidence="1 2">CCUG 60284</strain>
    </source>
</reference>
<comment type="caution">
    <text evidence="1">The sequence shown here is derived from an EMBL/GenBank/DDBJ whole genome shotgun (WGS) entry which is preliminary data.</text>
</comment>
<sequence length="74" mass="8434">MNLFSLIASFFRAITKAFSTVEDTVDIAKGKTVAWKANAMDDLREELDGRNLTEVNDFYEDLYATHGKKQSKKK</sequence>